<gene>
    <name evidence="4" type="ORF">SAMN05216203_2124</name>
</gene>
<evidence type="ECO:0000256" key="1">
    <source>
        <dbReference type="ARBA" id="ARBA00001946"/>
    </source>
</evidence>
<comment type="cofactor">
    <cofactor evidence="1">
        <name>Mg(2+)</name>
        <dbReference type="ChEBI" id="CHEBI:18420"/>
    </cofactor>
</comment>
<dbReference type="InterPro" id="IPR029787">
    <property type="entry name" value="Nucleotide_cyclase"/>
</dbReference>
<accession>A0A1I6ID46</accession>
<feature type="transmembrane region" description="Helical" evidence="2">
    <location>
        <begin position="141"/>
        <end position="162"/>
    </location>
</feature>
<dbReference type="GO" id="GO:0003824">
    <property type="term" value="F:catalytic activity"/>
    <property type="evidence" value="ECO:0007669"/>
    <property type="project" value="UniProtKB-ARBA"/>
</dbReference>
<reference evidence="4 5" key="1">
    <citation type="submission" date="2016-10" db="EMBL/GenBank/DDBJ databases">
        <authorList>
            <person name="de Groot N.N."/>
        </authorList>
    </citation>
    <scope>NUCLEOTIDE SEQUENCE [LARGE SCALE GENOMIC DNA]</scope>
    <source>
        <strain evidence="4 5">CGMCC 1.9167</strain>
    </source>
</reference>
<dbReference type="InterPro" id="IPR000160">
    <property type="entry name" value="GGDEF_dom"/>
</dbReference>
<feature type="transmembrane region" description="Helical" evidence="2">
    <location>
        <begin position="91"/>
        <end position="111"/>
    </location>
</feature>
<dbReference type="Gene3D" id="3.30.70.270">
    <property type="match status" value="1"/>
</dbReference>
<dbReference type="CDD" id="cd01949">
    <property type="entry name" value="GGDEF"/>
    <property type="match status" value="1"/>
</dbReference>
<keyword evidence="5" id="KW-1185">Reference proteome</keyword>
<feature type="transmembrane region" description="Helical" evidence="2">
    <location>
        <begin position="117"/>
        <end position="134"/>
    </location>
</feature>
<dbReference type="SMART" id="SM00267">
    <property type="entry name" value="GGDEF"/>
    <property type="match status" value="1"/>
</dbReference>
<evidence type="ECO:0000313" key="5">
    <source>
        <dbReference type="Proteomes" id="UP000198644"/>
    </source>
</evidence>
<dbReference type="InterPro" id="IPR043128">
    <property type="entry name" value="Rev_trsase/Diguanyl_cyclase"/>
</dbReference>
<dbReference type="InterPro" id="IPR052163">
    <property type="entry name" value="DGC-Regulatory_Protein"/>
</dbReference>
<dbReference type="STRING" id="650891.SAMN05216203_2124"/>
<organism evidence="4 5">
    <name type="scientific">Marinobacter daqiaonensis</name>
    <dbReference type="NCBI Taxonomy" id="650891"/>
    <lineage>
        <taxon>Bacteria</taxon>
        <taxon>Pseudomonadati</taxon>
        <taxon>Pseudomonadota</taxon>
        <taxon>Gammaproteobacteria</taxon>
        <taxon>Pseudomonadales</taxon>
        <taxon>Marinobacteraceae</taxon>
        <taxon>Marinobacter</taxon>
    </lineage>
</organism>
<keyword evidence="2" id="KW-0812">Transmembrane</keyword>
<feature type="domain" description="GGDEF" evidence="3">
    <location>
        <begin position="243"/>
        <end position="374"/>
    </location>
</feature>
<sequence>MQAIRPFTLTFHDVEDERRYRQQTLSRLRLQGRMAILVGILVYLLVGMLDFWFVAEPHQEATWRVRIIALCVPVVVLVLTLTSSFHRFAQFYLSLVSVAAGVGLIAIQSYVPTSQAAFYYPAIILVTFYTYNFIGIRFIYALAIDLLFLVSYNLVFGVVQGYPLPILLGHDIFIVSANLIGGTAGYLTERQRRLLFLREEELDRERRYHFNRALRDPLTGLANRELLEDRISQAMATSQRENVAHCALFLDLDGFKRINDEYGHQAGDDVLKEVAERLQSVVRDMDTVARLGGDEFFVLLTNIDNEADSSAFADKLLERLKAPLKSVPANERLAASIGICQFPYPGMSVADIIHRADKAMYSVKDGAKGTFAHS</sequence>
<feature type="transmembrane region" description="Helical" evidence="2">
    <location>
        <begin position="168"/>
        <end position="188"/>
    </location>
</feature>
<dbReference type="FunFam" id="3.30.70.270:FF:000001">
    <property type="entry name" value="Diguanylate cyclase domain protein"/>
    <property type="match status" value="1"/>
</dbReference>
<feature type="transmembrane region" description="Helical" evidence="2">
    <location>
        <begin position="34"/>
        <end position="55"/>
    </location>
</feature>
<evidence type="ECO:0000313" key="4">
    <source>
        <dbReference type="EMBL" id="SFR64606.1"/>
    </source>
</evidence>
<protein>
    <submittedName>
        <fullName evidence="4">Diguanylate cyclase (GGDEF) domain-containing protein</fullName>
    </submittedName>
</protein>
<dbReference type="Pfam" id="PF00990">
    <property type="entry name" value="GGDEF"/>
    <property type="match status" value="1"/>
</dbReference>
<dbReference type="AlphaFoldDB" id="A0A1I6ID46"/>
<dbReference type="PANTHER" id="PTHR46663">
    <property type="entry name" value="DIGUANYLATE CYCLASE DGCT-RELATED"/>
    <property type="match status" value="1"/>
</dbReference>
<evidence type="ECO:0000256" key="2">
    <source>
        <dbReference type="SAM" id="Phobius"/>
    </source>
</evidence>
<dbReference type="EMBL" id="FOYW01000001">
    <property type="protein sequence ID" value="SFR64606.1"/>
    <property type="molecule type" value="Genomic_DNA"/>
</dbReference>
<dbReference type="RefSeq" id="WP_206675666.1">
    <property type="nucleotide sequence ID" value="NZ_FOYW01000001.1"/>
</dbReference>
<proteinExistence type="predicted"/>
<name>A0A1I6ID46_9GAMM</name>
<keyword evidence="2" id="KW-1133">Transmembrane helix</keyword>
<dbReference type="PROSITE" id="PS50887">
    <property type="entry name" value="GGDEF"/>
    <property type="match status" value="1"/>
</dbReference>
<dbReference type="NCBIfam" id="TIGR00254">
    <property type="entry name" value="GGDEF"/>
    <property type="match status" value="1"/>
</dbReference>
<dbReference type="SUPFAM" id="SSF55073">
    <property type="entry name" value="Nucleotide cyclase"/>
    <property type="match status" value="1"/>
</dbReference>
<dbReference type="Proteomes" id="UP000198644">
    <property type="component" value="Unassembled WGS sequence"/>
</dbReference>
<feature type="transmembrane region" description="Helical" evidence="2">
    <location>
        <begin position="61"/>
        <end position="79"/>
    </location>
</feature>
<keyword evidence="2" id="KW-0472">Membrane</keyword>
<evidence type="ECO:0000259" key="3">
    <source>
        <dbReference type="PROSITE" id="PS50887"/>
    </source>
</evidence>
<dbReference type="PANTHER" id="PTHR46663:SF2">
    <property type="entry name" value="GGDEF DOMAIN-CONTAINING PROTEIN"/>
    <property type="match status" value="1"/>
</dbReference>